<dbReference type="InterPro" id="IPR001466">
    <property type="entry name" value="Beta-lactam-related"/>
</dbReference>
<evidence type="ECO:0000259" key="1">
    <source>
        <dbReference type="Pfam" id="PF00144"/>
    </source>
</evidence>
<dbReference type="Pfam" id="PF00144">
    <property type="entry name" value="Beta-lactamase"/>
    <property type="match status" value="1"/>
</dbReference>
<evidence type="ECO:0000313" key="3">
    <source>
        <dbReference type="Proteomes" id="UP000598350"/>
    </source>
</evidence>
<dbReference type="SUPFAM" id="SSF56601">
    <property type="entry name" value="beta-lactamase/transpeptidase-like"/>
    <property type="match status" value="1"/>
</dbReference>
<keyword evidence="2" id="KW-0378">Hydrolase</keyword>
<dbReference type="GO" id="GO:0016787">
    <property type="term" value="F:hydrolase activity"/>
    <property type="evidence" value="ECO:0007669"/>
    <property type="project" value="UniProtKB-KW"/>
</dbReference>
<dbReference type="InterPro" id="IPR050789">
    <property type="entry name" value="Diverse_Enzym_Activities"/>
</dbReference>
<feature type="domain" description="Beta-lactamase-related" evidence="1">
    <location>
        <begin position="7"/>
        <end position="118"/>
    </location>
</feature>
<dbReference type="EMBL" id="JABTCG010000005">
    <property type="protein sequence ID" value="MBD0852016.1"/>
    <property type="molecule type" value="Genomic_DNA"/>
</dbReference>
<dbReference type="Gene3D" id="3.40.710.10">
    <property type="entry name" value="DD-peptidase/beta-lactamase superfamily"/>
    <property type="match status" value="1"/>
</dbReference>
<keyword evidence="3" id="KW-1185">Reference proteome</keyword>
<protein>
    <submittedName>
        <fullName evidence="2">Serine hydrolase</fullName>
    </submittedName>
</protein>
<accession>A0ABR7VGF7</accession>
<dbReference type="Proteomes" id="UP000598350">
    <property type="component" value="Unassembled WGS sequence"/>
</dbReference>
<dbReference type="PANTHER" id="PTHR43283">
    <property type="entry name" value="BETA-LACTAMASE-RELATED"/>
    <property type="match status" value="1"/>
</dbReference>
<organism evidence="2 3">
    <name type="scientific">Maribacter arenosus</name>
    <dbReference type="NCBI Taxonomy" id="1854708"/>
    <lineage>
        <taxon>Bacteria</taxon>
        <taxon>Pseudomonadati</taxon>
        <taxon>Bacteroidota</taxon>
        <taxon>Flavobacteriia</taxon>
        <taxon>Flavobacteriales</taxon>
        <taxon>Flavobacteriaceae</taxon>
        <taxon>Maribacter</taxon>
    </lineage>
</organism>
<evidence type="ECO:0000313" key="2">
    <source>
        <dbReference type="EMBL" id="MBD0852016.1"/>
    </source>
</evidence>
<dbReference type="InterPro" id="IPR012338">
    <property type="entry name" value="Beta-lactam/transpept-like"/>
</dbReference>
<comment type="caution">
    <text evidence="2">The sequence shown here is derived from an EMBL/GenBank/DDBJ whole genome shotgun (WGS) entry which is preliminary data.</text>
</comment>
<proteinExistence type="predicted"/>
<name>A0ABR7VGF7_9FLAO</name>
<sequence length="129" mass="14822">MTVNNNPQSWKFLSGALGLWMPANDYAVFMQMWLNKGKYGNLELLKESTVKEALKIHVNAYDEKHFGHGFGWFIEENPLVFRYGGSTGSFAKAYLSKNSIMVYLTHCSGGTHKSRFEDELDRIWFPNAF</sequence>
<gene>
    <name evidence="2" type="ORF">HPE63_15145</name>
</gene>
<reference evidence="2 3" key="1">
    <citation type="submission" date="2020-05" db="EMBL/GenBank/DDBJ databases">
        <title>The draft genome sequence of Maribacter arenosus CAU 1321.</title>
        <authorList>
            <person name="Mu L."/>
        </authorList>
    </citation>
    <scope>NUCLEOTIDE SEQUENCE [LARGE SCALE GENOMIC DNA]</scope>
    <source>
        <strain evidence="2 3">CAU 1321</strain>
    </source>
</reference>
<dbReference type="RefSeq" id="WP_188315288.1">
    <property type="nucleotide sequence ID" value="NZ_JABTCG010000005.1"/>
</dbReference>